<dbReference type="Proteomes" id="UP000268623">
    <property type="component" value="Unassembled WGS sequence"/>
</dbReference>
<evidence type="ECO:0000313" key="1">
    <source>
        <dbReference type="EMBL" id="RNJ50649.1"/>
    </source>
</evidence>
<gene>
    <name evidence="1" type="ORF">D1O30_14725</name>
</gene>
<proteinExistence type="predicted"/>
<comment type="caution">
    <text evidence="1">The sequence shown here is derived from an EMBL/GenBank/DDBJ whole genome shotgun (WGS) entry which is preliminary data.</text>
</comment>
<accession>A0A3M9XQU8</accession>
<evidence type="ECO:0000313" key="2">
    <source>
        <dbReference type="Proteomes" id="UP000268623"/>
    </source>
</evidence>
<dbReference type="EMBL" id="QWDD01000001">
    <property type="protein sequence ID" value="RNJ50649.1"/>
    <property type="molecule type" value="Genomic_DNA"/>
</dbReference>
<keyword evidence="2" id="KW-1185">Reference proteome</keyword>
<organism evidence="1 2">
    <name type="scientific">Methylocystis hirsuta</name>
    <dbReference type="NCBI Taxonomy" id="369798"/>
    <lineage>
        <taxon>Bacteria</taxon>
        <taxon>Pseudomonadati</taxon>
        <taxon>Pseudomonadota</taxon>
        <taxon>Alphaproteobacteria</taxon>
        <taxon>Hyphomicrobiales</taxon>
        <taxon>Methylocystaceae</taxon>
        <taxon>Methylocystis</taxon>
    </lineage>
</organism>
<sequence>MEAGWLYAPSLSLPRCAGERTLAIGARAMRMKRRIYSLSRFSGGGLGRGQVTLRLFLQPRFEFLAIVGIERRFPAPRATSPHGNS</sequence>
<protein>
    <submittedName>
        <fullName evidence="1">Uncharacterized protein</fullName>
    </submittedName>
</protein>
<dbReference type="AlphaFoldDB" id="A0A3M9XQU8"/>
<reference evidence="1 2" key="1">
    <citation type="submission" date="2018-08" db="EMBL/GenBank/DDBJ databases">
        <title>Genome sequence of Methylocystis hirsuta CSC1, a methanotroph able to accumulate PHAs.</title>
        <authorList>
            <person name="Bordel S."/>
            <person name="Rodriguez E."/>
            <person name="Gancedo J."/>
            <person name="Munoz R."/>
        </authorList>
    </citation>
    <scope>NUCLEOTIDE SEQUENCE [LARGE SCALE GENOMIC DNA]</scope>
    <source>
        <strain evidence="1 2">CSC1</strain>
    </source>
</reference>
<name>A0A3M9XQU8_9HYPH</name>